<name>A0A8J6C0L8_ZIZPA</name>
<protein>
    <submittedName>
        <fullName evidence="1">Uncharacterized protein</fullName>
    </submittedName>
</protein>
<gene>
    <name evidence="1" type="ORF">GUJ93_ZPchr0013g35706</name>
</gene>
<reference evidence="1" key="1">
    <citation type="journal article" date="2021" name="bioRxiv">
        <title>Whole Genome Assembly and Annotation of Northern Wild Rice, Zizania palustris L., Supports a Whole Genome Duplication in the Zizania Genus.</title>
        <authorList>
            <person name="Haas M."/>
            <person name="Kono T."/>
            <person name="Macchietto M."/>
            <person name="Millas R."/>
            <person name="McGilp L."/>
            <person name="Shao M."/>
            <person name="Duquette J."/>
            <person name="Hirsch C.N."/>
            <person name="Kimball J."/>
        </authorList>
    </citation>
    <scope>NUCLEOTIDE SEQUENCE</scope>
    <source>
        <tissue evidence="1">Fresh leaf tissue</tissue>
    </source>
</reference>
<evidence type="ECO:0000313" key="1">
    <source>
        <dbReference type="EMBL" id="KAG8099116.1"/>
    </source>
</evidence>
<sequence>MAGVRRGPVIPRAVGSKKWKALSRWIKIAGPVAPRPALRLTAGPDDHLSAAISHCYLRSALACKRRLRPSDPAYLRALYLILDYQGGGEVESRGCAGESVTAAMARC</sequence>
<dbReference type="Proteomes" id="UP000729402">
    <property type="component" value="Unassembled WGS sequence"/>
</dbReference>
<proteinExistence type="predicted"/>
<accession>A0A8J6C0L8</accession>
<dbReference type="AlphaFoldDB" id="A0A8J6C0L8"/>
<keyword evidence="2" id="KW-1185">Reference proteome</keyword>
<dbReference type="EMBL" id="JAAALK010000079">
    <property type="protein sequence ID" value="KAG8099116.1"/>
    <property type="molecule type" value="Genomic_DNA"/>
</dbReference>
<comment type="caution">
    <text evidence="1">The sequence shown here is derived from an EMBL/GenBank/DDBJ whole genome shotgun (WGS) entry which is preliminary data.</text>
</comment>
<evidence type="ECO:0000313" key="2">
    <source>
        <dbReference type="Proteomes" id="UP000729402"/>
    </source>
</evidence>
<reference evidence="1" key="2">
    <citation type="submission" date="2021-02" db="EMBL/GenBank/DDBJ databases">
        <authorList>
            <person name="Kimball J.A."/>
            <person name="Haas M.W."/>
            <person name="Macchietto M."/>
            <person name="Kono T."/>
            <person name="Duquette J."/>
            <person name="Shao M."/>
        </authorList>
    </citation>
    <scope>NUCLEOTIDE SEQUENCE</scope>
    <source>
        <tissue evidence="1">Fresh leaf tissue</tissue>
    </source>
</reference>
<organism evidence="1 2">
    <name type="scientific">Zizania palustris</name>
    <name type="common">Northern wild rice</name>
    <dbReference type="NCBI Taxonomy" id="103762"/>
    <lineage>
        <taxon>Eukaryota</taxon>
        <taxon>Viridiplantae</taxon>
        <taxon>Streptophyta</taxon>
        <taxon>Embryophyta</taxon>
        <taxon>Tracheophyta</taxon>
        <taxon>Spermatophyta</taxon>
        <taxon>Magnoliopsida</taxon>
        <taxon>Liliopsida</taxon>
        <taxon>Poales</taxon>
        <taxon>Poaceae</taxon>
        <taxon>BOP clade</taxon>
        <taxon>Oryzoideae</taxon>
        <taxon>Oryzeae</taxon>
        <taxon>Zizaniinae</taxon>
        <taxon>Zizania</taxon>
    </lineage>
</organism>